<proteinExistence type="predicted"/>
<keyword evidence="1" id="KW-0560">Oxidoreductase</keyword>
<dbReference type="InterPro" id="IPR045010">
    <property type="entry name" value="MDR_fam"/>
</dbReference>
<evidence type="ECO:0000313" key="6">
    <source>
        <dbReference type="Proteomes" id="UP001285441"/>
    </source>
</evidence>
<reference evidence="5" key="2">
    <citation type="submission" date="2023-06" db="EMBL/GenBank/DDBJ databases">
        <authorList>
            <consortium name="Lawrence Berkeley National Laboratory"/>
            <person name="Haridas S."/>
            <person name="Hensen N."/>
            <person name="Bonometti L."/>
            <person name="Westerberg I."/>
            <person name="Brannstrom I.O."/>
            <person name="Guillou S."/>
            <person name="Cros-Aarteil S."/>
            <person name="Calhoun S."/>
            <person name="Kuo A."/>
            <person name="Mondo S."/>
            <person name="Pangilinan J."/>
            <person name="Riley R."/>
            <person name="LaButti K."/>
            <person name="Andreopoulos B."/>
            <person name="Lipzen A."/>
            <person name="Chen C."/>
            <person name="Yanf M."/>
            <person name="Daum C."/>
            <person name="Ng V."/>
            <person name="Clum A."/>
            <person name="Steindorff A."/>
            <person name="Ohm R."/>
            <person name="Martin F."/>
            <person name="Silar P."/>
            <person name="Natvig D."/>
            <person name="Lalanne C."/>
            <person name="Gautier V."/>
            <person name="Ament-velasquez S.L."/>
            <person name="Kruys A."/>
            <person name="Hutchinson M.I."/>
            <person name="Powell A.J."/>
            <person name="Barry K."/>
            <person name="Miller A.N."/>
            <person name="Grigoriev I.V."/>
            <person name="Debuchy R."/>
            <person name="Gladieux P."/>
            <person name="Thoren M.H."/>
            <person name="Johannesson H."/>
        </authorList>
    </citation>
    <scope>NUCLEOTIDE SEQUENCE</scope>
    <source>
        <strain evidence="5">CBS 232.78</strain>
    </source>
</reference>
<keyword evidence="6" id="KW-1185">Reference proteome</keyword>
<dbReference type="Pfam" id="PF00107">
    <property type="entry name" value="ADH_zinc_N"/>
    <property type="match status" value="1"/>
</dbReference>
<accession>A0AAE0NSE9</accession>
<evidence type="ECO:0000256" key="3">
    <source>
        <dbReference type="ARBA" id="ARBA00083301"/>
    </source>
</evidence>
<dbReference type="CDD" id="cd05288">
    <property type="entry name" value="PGDH"/>
    <property type="match status" value="1"/>
</dbReference>
<dbReference type="Gene3D" id="3.40.50.720">
    <property type="entry name" value="NAD(P)-binding Rossmann-like Domain"/>
    <property type="match status" value="1"/>
</dbReference>
<feature type="domain" description="Enoyl reductase (ER)" evidence="4">
    <location>
        <begin position="22"/>
        <end position="352"/>
    </location>
</feature>
<dbReference type="InterPro" id="IPR036291">
    <property type="entry name" value="NAD(P)-bd_dom_sf"/>
</dbReference>
<dbReference type="SMART" id="SM00829">
    <property type="entry name" value="PKS_ER"/>
    <property type="match status" value="1"/>
</dbReference>
<dbReference type="SUPFAM" id="SSF50129">
    <property type="entry name" value="GroES-like"/>
    <property type="match status" value="1"/>
</dbReference>
<dbReference type="Gene3D" id="3.90.180.10">
    <property type="entry name" value="Medium-chain alcohol dehydrogenases, catalytic domain"/>
    <property type="match status" value="1"/>
</dbReference>
<evidence type="ECO:0000256" key="2">
    <source>
        <dbReference type="ARBA" id="ARBA00069006"/>
    </source>
</evidence>
<name>A0AAE0NSE9_9PEZI</name>
<evidence type="ECO:0000259" key="4">
    <source>
        <dbReference type="SMART" id="SM00829"/>
    </source>
</evidence>
<dbReference type="SUPFAM" id="SSF51735">
    <property type="entry name" value="NAD(P)-binding Rossmann-fold domains"/>
    <property type="match status" value="1"/>
</dbReference>
<sequence length="356" mass="38319">MTNKTLIFKKAPANALQIPVAGEHLVIEDRPWDATAPPPPGGITIEILWASYDLYLRAKMRDPEVESFVPAYPLNGPVTNDAVARVLKSDSPDYKAGDLIQGYFPLAEYATLDKDALTSFLSSGGGKIQNPHGLKDLGLFLGPLGMPGLSAWCGLYELGKPKAGETILISSASGAVGQVVGQVAKLEGLKVIGSVGGDDKLDFILNELKFDGGFNYKKEKPADALKRLAPKGIDIYFDNVGGEHIDAALESMNQWGRVVLCGMASQYKLEPEERYGVKNLLLALAKRISLRPFLVFDEGFGPAYTKDHQAKMQKWLADGSIQAKLAVTDGIDNAANGLIAAFQGKNFGKAVLKIKD</sequence>
<dbReference type="InterPro" id="IPR013149">
    <property type="entry name" value="ADH-like_C"/>
</dbReference>
<dbReference type="FunFam" id="3.40.50.720:FF:000121">
    <property type="entry name" value="Prostaglandin reductase 2"/>
    <property type="match status" value="1"/>
</dbReference>
<dbReference type="InterPro" id="IPR020843">
    <property type="entry name" value="ER"/>
</dbReference>
<dbReference type="InterPro" id="IPR041694">
    <property type="entry name" value="ADH_N_2"/>
</dbReference>
<reference evidence="5" key="1">
    <citation type="journal article" date="2023" name="Mol. Phylogenet. Evol.">
        <title>Genome-scale phylogeny and comparative genomics of the fungal order Sordariales.</title>
        <authorList>
            <person name="Hensen N."/>
            <person name="Bonometti L."/>
            <person name="Westerberg I."/>
            <person name="Brannstrom I.O."/>
            <person name="Guillou S."/>
            <person name="Cros-Aarteil S."/>
            <person name="Calhoun S."/>
            <person name="Haridas S."/>
            <person name="Kuo A."/>
            <person name="Mondo S."/>
            <person name="Pangilinan J."/>
            <person name="Riley R."/>
            <person name="LaButti K."/>
            <person name="Andreopoulos B."/>
            <person name="Lipzen A."/>
            <person name="Chen C."/>
            <person name="Yan M."/>
            <person name="Daum C."/>
            <person name="Ng V."/>
            <person name="Clum A."/>
            <person name="Steindorff A."/>
            <person name="Ohm R.A."/>
            <person name="Martin F."/>
            <person name="Silar P."/>
            <person name="Natvig D.O."/>
            <person name="Lalanne C."/>
            <person name="Gautier V."/>
            <person name="Ament-Velasquez S.L."/>
            <person name="Kruys A."/>
            <person name="Hutchinson M.I."/>
            <person name="Powell A.J."/>
            <person name="Barry K."/>
            <person name="Miller A.N."/>
            <person name="Grigoriev I.V."/>
            <person name="Debuchy R."/>
            <person name="Gladieux P."/>
            <person name="Hiltunen Thoren M."/>
            <person name="Johannesson H."/>
        </authorList>
    </citation>
    <scope>NUCLEOTIDE SEQUENCE</scope>
    <source>
        <strain evidence="5">CBS 232.78</strain>
    </source>
</reference>
<comment type="caution">
    <text evidence="5">The sequence shown here is derived from an EMBL/GenBank/DDBJ whole genome shotgun (WGS) entry which is preliminary data.</text>
</comment>
<protein>
    <recommendedName>
        <fullName evidence="2">Dehydrogenase FUB6</fullName>
    </recommendedName>
    <alternativeName>
        <fullName evidence="3">Fusaric acid biosynthesis protein 6</fullName>
    </alternativeName>
</protein>
<dbReference type="GO" id="GO:0016628">
    <property type="term" value="F:oxidoreductase activity, acting on the CH-CH group of donors, NAD or NADP as acceptor"/>
    <property type="evidence" value="ECO:0007669"/>
    <property type="project" value="InterPro"/>
</dbReference>
<dbReference type="EMBL" id="JAULSW010000003">
    <property type="protein sequence ID" value="KAK3386780.1"/>
    <property type="molecule type" value="Genomic_DNA"/>
</dbReference>
<evidence type="ECO:0000313" key="5">
    <source>
        <dbReference type="EMBL" id="KAK3386780.1"/>
    </source>
</evidence>
<gene>
    <name evidence="5" type="ORF">B0H63DRAFT_430575</name>
</gene>
<dbReference type="PANTHER" id="PTHR43205">
    <property type="entry name" value="PROSTAGLANDIN REDUCTASE"/>
    <property type="match status" value="1"/>
</dbReference>
<dbReference type="AlphaFoldDB" id="A0AAE0NSE9"/>
<dbReference type="Pfam" id="PF16884">
    <property type="entry name" value="ADH_N_2"/>
    <property type="match status" value="1"/>
</dbReference>
<dbReference type="Proteomes" id="UP001285441">
    <property type="component" value="Unassembled WGS sequence"/>
</dbReference>
<evidence type="ECO:0000256" key="1">
    <source>
        <dbReference type="ARBA" id="ARBA00023002"/>
    </source>
</evidence>
<organism evidence="5 6">
    <name type="scientific">Podospora didyma</name>
    <dbReference type="NCBI Taxonomy" id="330526"/>
    <lineage>
        <taxon>Eukaryota</taxon>
        <taxon>Fungi</taxon>
        <taxon>Dikarya</taxon>
        <taxon>Ascomycota</taxon>
        <taxon>Pezizomycotina</taxon>
        <taxon>Sordariomycetes</taxon>
        <taxon>Sordariomycetidae</taxon>
        <taxon>Sordariales</taxon>
        <taxon>Podosporaceae</taxon>
        <taxon>Podospora</taxon>
    </lineage>
</organism>
<dbReference type="InterPro" id="IPR011032">
    <property type="entry name" value="GroES-like_sf"/>
</dbReference>
<dbReference type="PANTHER" id="PTHR43205:SF7">
    <property type="entry name" value="PROSTAGLANDIN REDUCTASE 1"/>
    <property type="match status" value="1"/>
</dbReference>